<sequence length="76" mass="8794">MPLKPDRLERSLKLAQQSRSLYESKLDEQNVPAEERKKHPRWRALNAACERIENRIQSANDLATRSQTGEDSSSEE</sequence>
<dbReference type="RefSeq" id="WP_013629995.1">
    <property type="nucleotide sequence ID" value="NC_015174.1"/>
</dbReference>
<evidence type="ECO:0000313" key="3">
    <source>
        <dbReference type="Proteomes" id="UP000006860"/>
    </source>
</evidence>
<dbReference type="HOGENOM" id="CLU_2652213_0_0_0"/>
<reference evidence="3" key="1">
    <citation type="submission" date="2011-02" db="EMBL/GenBank/DDBJ databases">
        <title>The complete genome of Planctomyces brasiliensis DSM 5305.</title>
        <authorList>
            <person name="Lucas S."/>
            <person name="Copeland A."/>
            <person name="Lapidus A."/>
            <person name="Bruce D."/>
            <person name="Goodwin L."/>
            <person name="Pitluck S."/>
            <person name="Kyrpides N."/>
            <person name="Mavromatis K."/>
            <person name="Pagani I."/>
            <person name="Ivanova N."/>
            <person name="Ovchinnikova G."/>
            <person name="Lu M."/>
            <person name="Detter J.C."/>
            <person name="Han C."/>
            <person name="Land M."/>
            <person name="Hauser L."/>
            <person name="Markowitz V."/>
            <person name="Cheng J.-F."/>
            <person name="Hugenholtz P."/>
            <person name="Woyke T."/>
            <person name="Wu D."/>
            <person name="Tindall B."/>
            <person name="Pomrenke H.G."/>
            <person name="Brambilla E."/>
            <person name="Klenk H.-P."/>
            <person name="Eisen J.A."/>
        </authorList>
    </citation>
    <scope>NUCLEOTIDE SEQUENCE [LARGE SCALE GENOMIC DNA]</scope>
    <source>
        <strain evidence="3">ATCC 49424 / DSM 5305 / JCM 21570 / NBRC 103401 / IFAM 1448</strain>
    </source>
</reference>
<dbReference type="KEGG" id="pbs:Plabr_3679"/>
<dbReference type="AlphaFoldDB" id="F0SR29"/>
<keyword evidence="3" id="KW-1185">Reference proteome</keyword>
<protein>
    <submittedName>
        <fullName evidence="2">Uncharacterized protein</fullName>
    </submittedName>
</protein>
<evidence type="ECO:0000256" key="1">
    <source>
        <dbReference type="SAM" id="MobiDB-lite"/>
    </source>
</evidence>
<dbReference type="Proteomes" id="UP000006860">
    <property type="component" value="Chromosome"/>
</dbReference>
<feature type="region of interest" description="Disordered" evidence="1">
    <location>
        <begin position="57"/>
        <end position="76"/>
    </location>
</feature>
<accession>F0SR29</accession>
<proteinExistence type="predicted"/>
<dbReference type="EMBL" id="CP002546">
    <property type="protein sequence ID" value="ADY61276.1"/>
    <property type="molecule type" value="Genomic_DNA"/>
</dbReference>
<name>F0SR29_RUBBR</name>
<organism evidence="2 3">
    <name type="scientific">Rubinisphaera brasiliensis (strain ATCC 49424 / DSM 5305 / JCM 21570 / IAM 15109 / NBRC 103401 / IFAM 1448)</name>
    <name type="common">Planctomyces brasiliensis</name>
    <dbReference type="NCBI Taxonomy" id="756272"/>
    <lineage>
        <taxon>Bacteria</taxon>
        <taxon>Pseudomonadati</taxon>
        <taxon>Planctomycetota</taxon>
        <taxon>Planctomycetia</taxon>
        <taxon>Planctomycetales</taxon>
        <taxon>Planctomycetaceae</taxon>
        <taxon>Rubinisphaera</taxon>
    </lineage>
</organism>
<dbReference type="OrthoDB" id="290426at2"/>
<gene>
    <name evidence="2" type="ordered locus">Plabr_3679</name>
</gene>
<evidence type="ECO:0000313" key="2">
    <source>
        <dbReference type="EMBL" id="ADY61276.1"/>
    </source>
</evidence>